<keyword evidence="1 4" id="KW-0732">Signal</keyword>
<dbReference type="OrthoDB" id="6060011at2759"/>
<feature type="compositionally biased region" description="Pro residues" evidence="3">
    <location>
        <begin position="245"/>
        <end position="261"/>
    </location>
</feature>
<protein>
    <submittedName>
        <fullName evidence="7">Vegetative cell wall protein gp1-like</fullName>
    </submittedName>
</protein>
<evidence type="ECO:0000256" key="1">
    <source>
        <dbReference type="ARBA" id="ARBA00022729"/>
    </source>
</evidence>
<dbReference type="GO" id="GO:0004867">
    <property type="term" value="F:serine-type endopeptidase inhibitor activity"/>
    <property type="evidence" value="ECO:0007669"/>
    <property type="project" value="TreeGrafter"/>
</dbReference>
<dbReference type="PANTHER" id="PTHR19441:SF30">
    <property type="entry name" value="ELAFIN"/>
    <property type="match status" value="1"/>
</dbReference>
<dbReference type="SUPFAM" id="SSF57256">
    <property type="entry name" value="Elafin-like"/>
    <property type="match status" value="2"/>
</dbReference>
<feature type="compositionally biased region" description="Pro residues" evidence="3">
    <location>
        <begin position="209"/>
        <end position="238"/>
    </location>
</feature>
<dbReference type="Gene3D" id="4.10.75.10">
    <property type="entry name" value="Elafin-like"/>
    <property type="match status" value="2"/>
</dbReference>
<sequence>MRSHYPYFLLLITISISVLPRATGSIVPGLTGKCPHALPGKICLGIVSRCASDRECKWGEKCCDNGCGKSCIKVRGDFPGGDFQQFPPHKPPVFPKPKATCPSHVMKFRCLGKIRDECQADTDCGWNEKCCDNGCEMVCTNGEEQGIPKEPPFKPPKLPKPEGILPTLKPLLPRPPKIPVLKPKPQPPIIDPPVPPFPFPIPEPKRPHFPPFWDPPAPEPQPPIKDPPVPPFPFPIPPEPERPRFPPFWDPQPEPYYPDQPEPIDVVKYIP</sequence>
<name>A0A1L8FB72_XENLA</name>
<feature type="signal peptide" evidence="4">
    <location>
        <begin position="1"/>
        <end position="24"/>
    </location>
</feature>
<evidence type="ECO:0000259" key="5">
    <source>
        <dbReference type="PROSITE" id="PS51390"/>
    </source>
</evidence>
<feature type="compositionally biased region" description="Pro residues" evidence="3">
    <location>
        <begin position="184"/>
        <end position="202"/>
    </location>
</feature>
<dbReference type="GeneID" id="121397174"/>
<dbReference type="PRINTS" id="PR01217">
    <property type="entry name" value="PRICHEXTENSN"/>
</dbReference>
<accession>A0A1L8FB72</accession>
<feature type="domain" description="WAP" evidence="5">
    <location>
        <begin position="27"/>
        <end position="75"/>
    </location>
</feature>
<dbReference type="PANTHER" id="PTHR19441">
    <property type="entry name" value="WHEY ACDIC PROTEIN WAP"/>
    <property type="match status" value="1"/>
</dbReference>
<evidence type="ECO:0000256" key="3">
    <source>
        <dbReference type="SAM" id="MobiDB-lite"/>
    </source>
</evidence>
<evidence type="ECO:0000313" key="7">
    <source>
        <dbReference type="RefSeq" id="XP_041429349.1"/>
    </source>
</evidence>
<keyword evidence="6" id="KW-1185">Reference proteome</keyword>
<dbReference type="InterPro" id="IPR050514">
    <property type="entry name" value="WAP_four-disulfide_core"/>
</dbReference>
<evidence type="ECO:0000256" key="2">
    <source>
        <dbReference type="ARBA" id="ARBA00023157"/>
    </source>
</evidence>
<evidence type="ECO:0000256" key="4">
    <source>
        <dbReference type="SAM" id="SignalP"/>
    </source>
</evidence>
<dbReference type="InterPro" id="IPR036645">
    <property type="entry name" value="Elafin-like_sf"/>
</dbReference>
<dbReference type="KEGG" id="xla:121397174"/>
<keyword evidence="2" id="KW-1015">Disulfide bond</keyword>
<dbReference type="RefSeq" id="XP_041429349.1">
    <property type="nucleotide sequence ID" value="XM_041573415.1"/>
</dbReference>
<gene>
    <name evidence="7" type="primary">LOC121397174</name>
</gene>
<organism evidence="6 7">
    <name type="scientific">Xenopus laevis</name>
    <name type="common">African clawed frog</name>
    <dbReference type="NCBI Taxonomy" id="8355"/>
    <lineage>
        <taxon>Eukaryota</taxon>
        <taxon>Metazoa</taxon>
        <taxon>Chordata</taxon>
        <taxon>Craniata</taxon>
        <taxon>Vertebrata</taxon>
        <taxon>Euteleostomi</taxon>
        <taxon>Amphibia</taxon>
        <taxon>Batrachia</taxon>
        <taxon>Anura</taxon>
        <taxon>Pipoidea</taxon>
        <taxon>Pipidae</taxon>
        <taxon>Xenopodinae</taxon>
        <taxon>Xenopus</taxon>
        <taxon>Xenopus</taxon>
    </lineage>
</organism>
<dbReference type="AlphaFoldDB" id="A0A1L8FB72"/>
<dbReference type="STRING" id="8355.A0A1L8FB72"/>
<dbReference type="Pfam" id="PF00095">
    <property type="entry name" value="WAP"/>
    <property type="match status" value="2"/>
</dbReference>
<dbReference type="SMART" id="SM00217">
    <property type="entry name" value="WAP"/>
    <property type="match status" value="2"/>
</dbReference>
<feature type="chain" id="PRO_5043556857" evidence="4">
    <location>
        <begin position="25"/>
        <end position="271"/>
    </location>
</feature>
<dbReference type="PROSITE" id="PS51390">
    <property type="entry name" value="WAP"/>
    <property type="match status" value="2"/>
</dbReference>
<evidence type="ECO:0000313" key="6">
    <source>
        <dbReference type="Proteomes" id="UP000186698"/>
    </source>
</evidence>
<dbReference type="PaxDb" id="8355-A0A1L8FB72"/>
<dbReference type="GO" id="GO:0005615">
    <property type="term" value="C:extracellular space"/>
    <property type="evidence" value="ECO:0007669"/>
    <property type="project" value="TreeGrafter"/>
</dbReference>
<feature type="region of interest" description="Disordered" evidence="3">
    <location>
        <begin position="184"/>
        <end position="263"/>
    </location>
</feature>
<dbReference type="GO" id="GO:0045087">
    <property type="term" value="P:innate immune response"/>
    <property type="evidence" value="ECO:0007669"/>
    <property type="project" value="TreeGrafter"/>
</dbReference>
<reference evidence="7" key="1">
    <citation type="submission" date="2025-08" db="UniProtKB">
        <authorList>
            <consortium name="RefSeq"/>
        </authorList>
    </citation>
    <scope>IDENTIFICATION</scope>
    <source>
        <strain evidence="7">J_2021</strain>
        <tissue evidence="7">Erythrocytes</tissue>
    </source>
</reference>
<dbReference type="GO" id="GO:0019731">
    <property type="term" value="P:antibacterial humoral response"/>
    <property type="evidence" value="ECO:0007669"/>
    <property type="project" value="TreeGrafter"/>
</dbReference>
<feature type="domain" description="WAP" evidence="5">
    <location>
        <begin position="95"/>
        <end position="143"/>
    </location>
</feature>
<dbReference type="Proteomes" id="UP000186698">
    <property type="component" value="Chromosome 8L"/>
</dbReference>
<proteinExistence type="predicted"/>
<dbReference type="InterPro" id="IPR008197">
    <property type="entry name" value="WAP_dom"/>
</dbReference>